<proteinExistence type="predicted"/>
<comment type="caution">
    <text evidence="2">The sequence shown here is derived from an EMBL/GenBank/DDBJ whole genome shotgun (WGS) entry which is preliminary data.</text>
</comment>
<organism evidence="2 3">
    <name type="scientific">Streptomyces katsurahamanus</name>
    <dbReference type="NCBI Taxonomy" id="2577098"/>
    <lineage>
        <taxon>Bacteria</taxon>
        <taxon>Bacillati</taxon>
        <taxon>Actinomycetota</taxon>
        <taxon>Actinomycetes</taxon>
        <taxon>Kitasatosporales</taxon>
        <taxon>Streptomycetaceae</taxon>
        <taxon>Streptomyces</taxon>
    </lineage>
</organism>
<protein>
    <submittedName>
        <fullName evidence="2">AMP-binding protein</fullName>
    </submittedName>
</protein>
<keyword evidence="3" id="KW-1185">Reference proteome</keyword>
<reference evidence="2 3" key="1">
    <citation type="submission" date="2019-06" db="EMBL/GenBank/DDBJ databases">
        <title>Comparative genomics and metabolomics analyses of clavulanic acid producing Streptomyces species provides insight into specialized metabolism and evolution of beta-lactam biosynthetic gene clusters.</title>
        <authorList>
            <person name="Moore M.A."/>
            <person name="Cruz-Morales P."/>
            <person name="Barona Gomez F."/>
            <person name="Kapil T."/>
        </authorList>
    </citation>
    <scope>NUCLEOTIDE SEQUENCE [LARGE SCALE GENOMIC DNA]</scope>
    <source>
        <strain evidence="2 3">T-272</strain>
    </source>
</reference>
<dbReference type="Proteomes" id="UP000460558">
    <property type="component" value="Unassembled WGS sequence"/>
</dbReference>
<sequence length="135" mass="13900">MGSVGGLPGCVEWLVVAGEVCPSWLVDRWWGGRGLVNAYGPTEVTVCASMSGVLSPVGEGVSVPVGRPFGGAGVLVLDGFLRPVPVGVRGEVYVVGSGLARGYLGRSGLTASRFVACPFVVGGRMYRTGDLGRWS</sequence>
<accession>A0ABW9P287</accession>
<dbReference type="Pfam" id="PF00501">
    <property type="entry name" value="AMP-binding"/>
    <property type="match status" value="1"/>
</dbReference>
<evidence type="ECO:0000313" key="3">
    <source>
        <dbReference type="Proteomes" id="UP000460558"/>
    </source>
</evidence>
<evidence type="ECO:0000313" key="2">
    <source>
        <dbReference type="EMBL" id="MQS39710.1"/>
    </source>
</evidence>
<gene>
    <name evidence="2" type="ORF">FFZ77_30245</name>
</gene>
<feature type="domain" description="AMP-dependent synthetase/ligase" evidence="1">
    <location>
        <begin position="7"/>
        <end position="104"/>
    </location>
</feature>
<feature type="non-terminal residue" evidence="2">
    <location>
        <position position="135"/>
    </location>
</feature>
<name>A0ABW9P287_9ACTN</name>
<dbReference type="InterPro" id="IPR000873">
    <property type="entry name" value="AMP-dep_synth/lig_dom"/>
</dbReference>
<dbReference type="Gene3D" id="2.30.38.10">
    <property type="entry name" value="Luciferase, Domain 3"/>
    <property type="match status" value="1"/>
</dbReference>
<evidence type="ECO:0000259" key="1">
    <source>
        <dbReference type="Pfam" id="PF00501"/>
    </source>
</evidence>
<dbReference type="PANTHER" id="PTHR45527">
    <property type="entry name" value="NONRIBOSOMAL PEPTIDE SYNTHETASE"/>
    <property type="match status" value="1"/>
</dbReference>
<dbReference type="SUPFAM" id="SSF56801">
    <property type="entry name" value="Acetyl-CoA synthetase-like"/>
    <property type="match status" value="1"/>
</dbReference>
<dbReference type="PANTHER" id="PTHR45527:SF1">
    <property type="entry name" value="FATTY ACID SYNTHASE"/>
    <property type="match status" value="1"/>
</dbReference>
<dbReference type="EMBL" id="VDEQ01000362">
    <property type="protein sequence ID" value="MQS39710.1"/>
    <property type="molecule type" value="Genomic_DNA"/>
</dbReference>
<dbReference type="Gene3D" id="3.40.50.980">
    <property type="match status" value="1"/>
</dbReference>